<reference evidence="1 2" key="1">
    <citation type="submission" date="2020-07" db="EMBL/GenBank/DDBJ databases">
        <title>Taxonomic revisions and descriptions of new bacterial species based on genomic comparisons in the high-G+C-content subgroup of the family Alcaligenaceae.</title>
        <authorList>
            <person name="Szabo A."/>
            <person name="Felfoldi T."/>
        </authorList>
    </citation>
    <scope>NUCLEOTIDE SEQUENCE [LARGE SCALE GENOMIC DNA]</scope>
    <source>
        <strain evidence="1 2">DSM 25264</strain>
    </source>
</reference>
<name>A0A853FG60_9BURK</name>
<dbReference type="EMBL" id="JACCEW010000002">
    <property type="protein sequence ID" value="NYT36996.1"/>
    <property type="molecule type" value="Genomic_DNA"/>
</dbReference>
<accession>A0A853FG60</accession>
<evidence type="ECO:0000313" key="2">
    <source>
        <dbReference type="Proteomes" id="UP000580517"/>
    </source>
</evidence>
<protein>
    <submittedName>
        <fullName evidence="1">Uncharacterized protein</fullName>
    </submittedName>
</protein>
<dbReference type="AlphaFoldDB" id="A0A853FG60"/>
<dbReference type="OrthoDB" id="8900503at2"/>
<dbReference type="Proteomes" id="UP000580517">
    <property type="component" value="Unassembled WGS sequence"/>
</dbReference>
<comment type="caution">
    <text evidence="1">The sequence shown here is derived from an EMBL/GenBank/DDBJ whole genome shotgun (WGS) entry which is preliminary data.</text>
</comment>
<gene>
    <name evidence="1" type="ORF">H0A68_08935</name>
</gene>
<sequence length="289" mass="30055">MWRQRGYALLELSLAVLLSTLIAAWSASALMARVDEMRAQSSAQWMLTVQDAAAGYLSRHDHDLTVGGAAGKLAESGYADWAAPTVAELRAQGLLPPGFPLHVKPGGGARVRILRGRGCPGPACTMQALVHSETPFLKEAFRGVGTAVLRAEVDERLVANWLLAAGGKGGWVNPRRPEYVAGPVFSWPNPAWEGPPLPPGTVALSVSAVAARGQTSIASGSKTLDILGPFFQDEAGHCLPARGGLAAGAGLTHCDCPADMYPVALANVRRSSAGGTSGADRAAGFVCIR</sequence>
<keyword evidence="2" id="KW-1185">Reference proteome</keyword>
<dbReference type="RefSeq" id="WP_129968911.1">
    <property type="nucleotide sequence ID" value="NZ_JACCEW010000002.1"/>
</dbReference>
<organism evidence="1 2">
    <name type="scientific">Allopusillimonas soli</name>
    <dbReference type="NCBI Taxonomy" id="659016"/>
    <lineage>
        <taxon>Bacteria</taxon>
        <taxon>Pseudomonadati</taxon>
        <taxon>Pseudomonadota</taxon>
        <taxon>Betaproteobacteria</taxon>
        <taxon>Burkholderiales</taxon>
        <taxon>Alcaligenaceae</taxon>
        <taxon>Allopusillimonas</taxon>
    </lineage>
</organism>
<evidence type="ECO:0000313" key="1">
    <source>
        <dbReference type="EMBL" id="NYT36996.1"/>
    </source>
</evidence>
<proteinExistence type="predicted"/>